<reference evidence="1 2" key="1">
    <citation type="journal article" date="2019" name="Int. J. Syst. Evol. Microbiol.">
        <title>Capsulimonas corticalis gen. nov., sp. nov., an aerobic capsulated bacterium, of a novel bacterial order, Capsulimonadales ord. nov., of the class Armatimonadia of the phylum Armatimonadetes.</title>
        <authorList>
            <person name="Li J."/>
            <person name="Kudo C."/>
            <person name="Tonouchi A."/>
        </authorList>
    </citation>
    <scope>NUCLEOTIDE SEQUENCE [LARGE SCALE GENOMIC DNA]</scope>
    <source>
        <strain evidence="1 2">AX-7</strain>
    </source>
</reference>
<organism evidence="1 2">
    <name type="scientific">Capsulimonas corticalis</name>
    <dbReference type="NCBI Taxonomy" id="2219043"/>
    <lineage>
        <taxon>Bacteria</taxon>
        <taxon>Bacillati</taxon>
        <taxon>Armatimonadota</taxon>
        <taxon>Armatimonadia</taxon>
        <taxon>Capsulimonadales</taxon>
        <taxon>Capsulimonadaceae</taxon>
        <taxon>Capsulimonas</taxon>
    </lineage>
</organism>
<gene>
    <name evidence="1" type="ORF">CCAX7_53800</name>
</gene>
<name>A0A402CNN9_9BACT</name>
<evidence type="ECO:0000313" key="1">
    <source>
        <dbReference type="EMBL" id="BDI33329.1"/>
    </source>
</evidence>
<keyword evidence="2" id="KW-1185">Reference proteome</keyword>
<dbReference type="RefSeq" id="WP_119319013.1">
    <property type="nucleotide sequence ID" value="NZ_AP025739.1"/>
</dbReference>
<dbReference type="InterPro" id="IPR018958">
    <property type="entry name" value="Knr4/Smi1-like_dom"/>
</dbReference>
<dbReference type="Pfam" id="PF09346">
    <property type="entry name" value="SMI1_KNR4"/>
    <property type="match status" value="1"/>
</dbReference>
<proteinExistence type="predicted"/>
<dbReference type="InterPro" id="IPR037883">
    <property type="entry name" value="Knr4/Smi1-like_sf"/>
</dbReference>
<dbReference type="Gene3D" id="3.40.1580.10">
    <property type="entry name" value="SMI1/KNR4-like"/>
    <property type="match status" value="1"/>
</dbReference>
<dbReference type="OrthoDB" id="4103969at2"/>
<evidence type="ECO:0000313" key="2">
    <source>
        <dbReference type="Proteomes" id="UP000287394"/>
    </source>
</evidence>
<dbReference type="Proteomes" id="UP000287394">
    <property type="component" value="Chromosome"/>
</dbReference>
<protein>
    <submittedName>
        <fullName evidence="1">Uncharacterized protein</fullName>
    </submittedName>
</protein>
<dbReference type="KEGG" id="ccot:CCAX7_53800"/>
<sequence>MDIARLNVTDGSKPTLGYSGDPQLFNELSDLVGKPLPAAYIEFLHHHDGGAPEVDTFFPQGESDLDSSFGVSNFYSISKGTDESVFHALDAWKDILGEHLLPIAYDGGNNQIYLDLNDDIPSVWLWLHDEGEDEFEDEEADVQEEGDGEDDDEDGEYYYVVKIADSFEEFIDGLTIHPDCD</sequence>
<dbReference type="AlphaFoldDB" id="A0A402CNN9"/>
<dbReference type="SMART" id="SM00860">
    <property type="entry name" value="SMI1_KNR4"/>
    <property type="match status" value="1"/>
</dbReference>
<accession>A0A402CNN9</accession>
<dbReference type="SUPFAM" id="SSF160631">
    <property type="entry name" value="SMI1/KNR4-like"/>
    <property type="match status" value="1"/>
</dbReference>
<dbReference type="EMBL" id="AP025739">
    <property type="protein sequence ID" value="BDI33329.1"/>
    <property type="molecule type" value="Genomic_DNA"/>
</dbReference>